<protein>
    <submittedName>
        <fullName evidence="1">Dihydroorotase</fullName>
    </submittedName>
</protein>
<sequence length="350" mass="38205">MSTLSVSSPADFHVHLRQGPLSDLVCPHVRLGGFHLAYVMPNLSPPITTTDAALQYKSRLEKIDPSIEYLMTLYLTPDLTPDEIRKAKRAGIVGVKSYPRGVTTNSDGGIESYEAYYHVFAVMEEVDMVLNLHGEVPSDASANIHIINAEPSFLPHLKKLHARFPRLRIVLEHATTRAAVDAVKSLGPTVACTITAHHLALTVDDWAGQSWNYCKPVAKFPDDREALREVIREGHPRFFLGSDSAPHPPPKKSTSSPDHGCAAGIYTSPILLPLVAHLLESFGALNMLEGFVSTFGRTFYGREAAATGITARTVTLRKATGSVVESYAAGDEGVVPFWIGRDLGWKIVTE</sequence>
<name>A0ACB8SA34_9AGAM</name>
<accession>A0ACB8SA34</accession>
<reference evidence="1" key="1">
    <citation type="submission" date="2021-02" db="EMBL/GenBank/DDBJ databases">
        <authorList>
            <consortium name="DOE Joint Genome Institute"/>
            <person name="Ahrendt S."/>
            <person name="Looney B.P."/>
            <person name="Miyauchi S."/>
            <person name="Morin E."/>
            <person name="Drula E."/>
            <person name="Courty P.E."/>
            <person name="Chicoki N."/>
            <person name="Fauchery L."/>
            <person name="Kohler A."/>
            <person name="Kuo A."/>
            <person name="Labutti K."/>
            <person name="Pangilinan J."/>
            <person name="Lipzen A."/>
            <person name="Riley R."/>
            <person name="Andreopoulos W."/>
            <person name="He G."/>
            <person name="Johnson J."/>
            <person name="Barry K.W."/>
            <person name="Grigoriev I.V."/>
            <person name="Nagy L."/>
            <person name="Hibbett D."/>
            <person name="Henrissat B."/>
            <person name="Matheny P.B."/>
            <person name="Labbe J."/>
            <person name="Martin F."/>
        </authorList>
    </citation>
    <scope>NUCLEOTIDE SEQUENCE</scope>
    <source>
        <strain evidence="1">FP105234-sp</strain>
    </source>
</reference>
<evidence type="ECO:0000313" key="1">
    <source>
        <dbReference type="EMBL" id="KAI0053047.1"/>
    </source>
</evidence>
<reference evidence="1" key="2">
    <citation type="journal article" date="2022" name="New Phytol.">
        <title>Evolutionary transition to the ectomycorrhizal habit in the genomes of a hyperdiverse lineage of mushroom-forming fungi.</title>
        <authorList>
            <person name="Looney B."/>
            <person name="Miyauchi S."/>
            <person name="Morin E."/>
            <person name="Drula E."/>
            <person name="Courty P.E."/>
            <person name="Kohler A."/>
            <person name="Kuo A."/>
            <person name="LaButti K."/>
            <person name="Pangilinan J."/>
            <person name="Lipzen A."/>
            <person name="Riley R."/>
            <person name="Andreopoulos W."/>
            <person name="He G."/>
            <person name="Johnson J."/>
            <person name="Nolan M."/>
            <person name="Tritt A."/>
            <person name="Barry K.W."/>
            <person name="Grigoriev I.V."/>
            <person name="Nagy L.G."/>
            <person name="Hibbett D."/>
            <person name="Henrissat B."/>
            <person name="Matheny P.B."/>
            <person name="Labbe J."/>
            <person name="Martin F.M."/>
        </authorList>
    </citation>
    <scope>NUCLEOTIDE SEQUENCE</scope>
    <source>
        <strain evidence="1">FP105234-sp</strain>
    </source>
</reference>
<comment type="caution">
    <text evidence="1">The sequence shown here is derived from an EMBL/GenBank/DDBJ whole genome shotgun (WGS) entry which is preliminary data.</text>
</comment>
<gene>
    <name evidence="1" type="ORF">FA95DRAFT_1482567</name>
</gene>
<organism evidence="1 2">
    <name type="scientific">Auriscalpium vulgare</name>
    <dbReference type="NCBI Taxonomy" id="40419"/>
    <lineage>
        <taxon>Eukaryota</taxon>
        <taxon>Fungi</taxon>
        <taxon>Dikarya</taxon>
        <taxon>Basidiomycota</taxon>
        <taxon>Agaricomycotina</taxon>
        <taxon>Agaricomycetes</taxon>
        <taxon>Russulales</taxon>
        <taxon>Auriscalpiaceae</taxon>
        <taxon>Auriscalpium</taxon>
    </lineage>
</organism>
<dbReference type="Proteomes" id="UP000814033">
    <property type="component" value="Unassembled WGS sequence"/>
</dbReference>
<keyword evidence="2" id="KW-1185">Reference proteome</keyword>
<proteinExistence type="predicted"/>
<evidence type="ECO:0000313" key="2">
    <source>
        <dbReference type="Proteomes" id="UP000814033"/>
    </source>
</evidence>
<dbReference type="EMBL" id="MU275842">
    <property type="protein sequence ID" value="KAI0053047.1"/>
    <property type="molecule type" value="Genomic_DNA"/>
</dbReference>